<gene>
    <name evidence="7" type="ORF">I5731_04595</name>
</gene>
<reference evidence="7" key="1">
    <citation type="submission" date="2020-12" db="EMBL/GenBank/DDBJ databases">
        <title>Methylobrevis albus sp. nov., isolated from fresh water lack sediment.</title>
        <authorList>
            <person name="Zou Q."/>
        </authorList>
    </citation>
    <scope>NUCLEOTIDE SEQUENCE</scope>
    <source>
        <strain evidence="7">L22</strain>
    </source>
</reference>
<evidence type="ECO:0000256" key="1">
    <source>
        <dbReference type="ARBA" id="ARBA00022553"/>
    </source>
</evidence>
<dbReference type="InterPro" id="IPR050595">
    <property type="entry name" value="Bact_response_regulator"/>
</dbReference>
<feature type="domain" description="Response regulatory" evidence="6">
    <location>
        <begin position="12"/>
        <end position="131"/>
    </location>
</feature>
<feature type="modified residue" description="4-aspartylphosphate" evidence="4">
    <location>
        <position position="62"/>
    </location>
</feature>
<dbReference type="InterPro" id="IPR001789">
    <property type="entry name" value="Sig_transdc_resp-reg_receiver"/>
</dbReference>
<feature type="region of interest" description="Disordered" evidence="5">
    <location>
        <begin position="195"/>
        <end position="223"/>
    </location>
</feature>
<dbReference type="Proteomes" id="UP000631694">
    <property type="component" value="Unassembled WGS sequence"/>
</dbReference>
<dbReference type="Pfam" id="PF00072">
    <property type="entry name" value="Response_reg"/>
    <property type="match status" value="1"/>
</dbReference>
<keyword evidence="1 4" id="KW-0597">Phosphoprotein</keyword>
<evidence type="ECO:0000256" key="5">
    <source>
        <dbReference type="SAM" id="MobiDB-lite"/>
    </source>
</evidence>
<dbReference type="PANTHER" id="PTHR44591">
    <property type="entry name" value="STRESS RESPONSE REGULATOR PROTEIN 1"/>
    <property type="match status" value="1"/>
</dbReference>
<evidence type="ECO:0000256" key="2">
    <source>
        <dbReference type="ARBA" id="ARBA00023015"/>
    </source>
</evidence>
<keyword evidence="8" id="KW-1185">Reference proteome</keyword>
<accession>A0A931HYM9</accession>
<organism evidence="7 8">
    <name type="scientific">Methylobrevis albus</name>
    <dbReference type="NCBI Taxonomy" id="2793297"/>
    <lineage>
        <taxon>Bacteria</taxon>
        <taxon>Pseudomonadati</taxon>
        <taxon>Pseudomonadota</taxon>
        <taxon>Alphaproteobacteria</taxon>
        <taxon>Hyphomicrobiales</taxon>
        <taxon>Pleomorphomonadaceae</taxon>
        <taxon>Methylobrevis</taxon>
    </lineage>
</organism>
<dbReference type="SMART" id="SM00448">
    <property type="entry name" value="REC"/>
    <property type="match status" value="1"/>
</dbReference>
<dbReference type="AlphaFoldDB" id="A0A931HYM9"/>
<evidence type="ECO:0000259" key="6">
    <source>
        <dbReference type="PROSITE" id="PS50110"/>
    </source>
</evidence>
<dbReference type="GO" id="GO:0000160">
    <property type="term" value="P:phosphorelay signal transduction system"/>
    <property type="evidence" value="ECO:0007669"/>
    <property type="project" value="InterPro"/>
</dbReference>
<dbReference type="Gene3D" id="3.40.50.2300">
    <property type="match status" value="1"/>
</dbReference>
<feature type="compositionally biased region" description="Low complexity" evidence="5">
    <location>
        <begin position="195"/>
        <end position="207"/>
    </location>
</feature>
<evidence type="ECO:0000256" key="4">
    <source>
        <dbReference type="PROSITE-ProRule" id="PRU00169"/>
    </source>
</evidence>
<sequence>MAEPEDSRSFKQIVLIDDNRTFTVLLRSVLWEFGFRAIVDFDNPDEAIDYMKTSFVDVCFLDLMMPGTNGFKVADRARHSPDLRNRMMPIIMITGHADRTNIQRAINHGIDEVLVKPIRPKHVYQRLMGAIDTPRVYIKTRSGYFGPDRRRRHDPNYRGPERRKVEDHQVLTAEGFVHIREVRAAERLAAAARRASEAPAAPTAVAPAPTPAPTAKVDQIFLD</sequence>
<protein>
    <submittedName>
        <fullName evidence="7">Response regulator</fullName>
    </submittedName>
</protein>
<dbReference type="SUPFAM" id="SSF52172">
    <property type="entry name" value="CheY-like"/>
    <property type="match status" value="1"/>
</dbReference>
<name>A0A931HYM9_9HYPH</name>
<dbReference type="EMBL" id="JADZLT010000041">
    <property type="protein sequence ID" value="MBH0237092.1"/>
    <property type="molecule type" value="Genomic_DNA"/>
</dbReference>
<proteinExistence type="predicted"/>
<dbReference type="PANTHER" id="PTHR44591:SF3">
    <property type="entry name" value="RESPONSE REGULATORY DOMAIN-CONTAINING PROTEIN"/>
    <property type="match status" value="1"/>
</dbReference>
<keyword evidence="2" id="KW-0805">Transcription regulation</keyword>
<evidence type="ECO:0000313" key="8">
    <source>
        <dbReference type="Proteomes" id="UP000631694"/>
    </source>
</evidence>
<keyword evidence="3" id="KW-0804">Transcription</keyword>
<evidence type="ECO:0000256" key="3">
    <source>
        <dbReference type="ARBA" id="ARBA00023163"/>
    </source>
</evidence>
<dbReference type="InterPro" id="IPR011006">
    <property type="entry name" value="CheY-like_superfamily"/>
</dbReference>
<comment type="caution">
    <text evidence="7">The sequence shown here is derived from an EMBL/GenBank/DDBJ whole genome shotgun (WGS) entry which is preliminary data.</text>
</comment>
<dbReference type="PROSITE" id="PS50110">
    <property type="entry name" value="RESPONSE_REGULATORY"/>
    <property type="match status" value="1"/>
</dbReference>
<evidence type="ECO:0000313" key="7">
    <source>
        <dbReference type="EMBL" id="MBH0237092.1"/>
    </source>
</evidence>
<dbReference type="CDD" id="cd00156">
    <property type="entry name" value="REC"/>
    <property type="match status" value="1"/>
</dbReference>
<dbReference type="RefSeq" id="WP_197310195.1">
    <property type="nucleotide sequence ID" value="NZ_JADZLT010000041.1"/>
</dbReference>